<evidence type="ECO:0000313" key="2">
    <source>
        <dbReference type="Proteomes" id="UP000292082"/>
    </source>
</evidence>
<name>A0A4Q9NZ39_9APHY</name>
<sequence length="77" mass="8703">MTTANLIDVREKIEKTLKENCSHHIARKCQGNVVCEALDPKQYGTMQMGKDEQQTFAKPCHERIAVGHPGPDSVPRW</sequence>
<evidence type="ECO:0000313" key="1">
    <source>
        <dbReference type="EMBL" id="TBU60327.1"/>
    </source>
</evidence>
<keyword evidence="2" id="KW-1185">Reference proteome</keyword>
<dbReference type="EMBL" id="ML145106">
    <property type="protein sequence ID" value="TBU60327.1"/>
    <property type="molecule type" value="Genomic_DNA"/>
</dbReference>
<protein>
    <submittedName>
        <fullName evidence="1">Uncharacterized protein</fullName>
    </submittedName>
</protein>
<dbReference type="Proteomes" id="UP000292082">
    <property type="component" value="Unassembled WGS sequence"/>
</dbReference>
<proteinExistence type="predicted"/>
<gene>
    <name evidence="1" type="ORF">BD310DRAFT_815678</name>
</gene>
<reference evidence="1 2" key="1">
    <citation type="submission" date="2019-01" db="EMBL/GenBank/DDBJ databases">
        <title>Draft genome sequences of three monokaryotic isolates of the white-rot basidiomycete fungus Dichomitus squalens.</title>
        <authorList>
            <consortium name="DOE Joint Genome Institute"/>
            <person name="Lopez S.C."/>
            <person name="Andreopoulos B."/>
            <person name="Pangilinan J."/>
            <person name="Lipzen A."/>
            <person name="Riley R."/>
            <person name="Ahrendt S."/>
            <person name="Ng V."/>
            <person name="Barry K."/>
            <person name="Daum C."/>
            <person name="Grigoriev I.V."/>
            <person name="Hilden K.S."/>
            <person name="Makela M.R."/>
            <person name="de Vries R.P."/>
        </authorList>
    </citation>
    <scope>NUCLEOTIDE SEQUENCE [LARGE SCALE GENOMIC DNA]</scope>
    <source>
        <strain evidence="1 2">CBS 464.89</strain>
    </source>
</reference>
<organism evidence="1 2">
    <name type="scientific">Dichomitus squalens</name>
    <dbReference type="NCBI Taxonomy" id="114155"/>
    <lineage>
        <taxon>Eukaryota</taxon>
        <taxon>Fungi</taxon>
        <taxon>Dikarya</taxon>
        <taxon>Basidiomycota</taxon>
        <taxon>Agaricomycotina</taxon>
        <taxon>Agaricomycetes</taxon>
        <taxon>Polyporales</taxon>
        <taxon>Polyporaceae</taxon>
        <taxon>Dichomitus</taxon>
    </lineage>
</organism>
<accession>A0A4Q9NZ39</accession>
<dbReference type="AlphaFoldDB" id="A0A4Q9NZ39"/>